<dbReference type="GO" id="GO:0009725">
    <property type="term" value="P:response to hormone"/>
    <property type="evidence" value="ECO:0007669"/>
    <property type="project" value="InterPro"/>
</dbReference>
<dbReference type="InterPro" id="IPR044835">
    <property type="entry name" value="ARF_plant"/>
</dbReference>
<dbReference type="PANTHER" id="PTHR31384:SF79">
    <property type="entry name" value="AUXIN RESPONSE FACTOR 2"/>
    <property type="match status" value="1"/>
</dbReference>
<name>A0AAV0GKW0_9ASTE</name>
<dbReference type="InterPro" id="IPR015300">
    <property type="entry name" value="DNA-bd_pseudobarrel_sf"/>
</dbReference>
<dbReference type="GO" id="GO:0006355">
    <property type="term" value="P:regulation of DNA-templated transcription"/>
    <property type="evidence" value="ECO:0007669"/>
    <property type="project" value="InterPro"/>
</dbReference>
<gene>
    <name evidence="7" type="ORF">CEPIT_LOCUS44239</name>
</gene>
<evidence type="ECO:0000313" key="8">
    <source>
        <dbReference type="Proteomes" id="UP001152523"/>
    </source>
</evidence>
<keyword evidence="4" id="KW-0804">Transcription</keyword>
<feature type="domain" description="TF-B3" evidence="6">
    <location>
        <begin position="9"/>
        <end position="112"/>
    </location>
</feature>
<dbReference type="PANTHER" id="PTHR31384">
    <property type="entry name" value="AUXIN RESPONSE FACTOR 4-RELATED"/>
    <property type="match status" value="1"/>
</dbReference>
<organism evidence="7 8">
    <name type="scientific">Cuscuta epithymum</name>
    <dbReference type="NCBI Taxonomy" id="186058"/>
    <lineage>
        <taxon>Eukaryota</taxon>
        <taxon>Viridiplantae</taxon>
        <taxon>Streptophyta</taxon>
        <taxon>Embryophyta</taxon>
        <taxon>Tracheophyta</taxon>
        <taxon>Spermatophyta</taxon>
        <taxon>Magnoliopsida</taxon>
        <taxon>eudicotyledons</taxon>
        <taxon>Gunneridae</taxon>
        <taxon>Pentapetalae</taxon>
        <taxon>asterids</taxon>
        <taxon>lamiids</taxon>
        <taxon>Solanales</taxon>
        <taxon>Convolvulaceae</taxon>
        <taxon>Cuscuteae</taxon>
        <taxon>Cuscuta</taxon>
        <taxon>Cuscuta subgen. Cuscuta</taxon>
    </lineage>
</organism>
<comment type="caution">
    <text evidence="7">The sequence shown here is derived from an EMBL/GenBank/DDBJ whole genome shotgun (WGS) entry which is preliminary data.</text>
</comment>
<evidence type="ECO:0000256" key="2">
    <source>
        <dbReference type="ARBA" id="ARBA00023015"/>
    </source>
</evidence>
<dbReference type="AlphaFoldDB" id="A0AAV0GKW0"/>
<keyword evidence="3" id="KW-0238">DNA-binding</keyword>
<accession>A0AAV0GKW0</accession>
<evidence type="ECO:0000256" key="4">
    <source>
        <dbReference type="ARBA" id="ARBA00023163"/>
    </source>
</evidence>
<comment type="subcellular location">
    <subcellularLocation>
        <location evidence="1">Nucleus</location>
    </subcellularLocation>
</comment>
<keyword evidence="2" id="KW-0805">Transcription regulation</keyword>
<dbReference type="Gene3D" id="2.40.330.10">
    <property type="entry name" value="DNA-binding pseudobarrel domain"/>
    <property type="match status" value="1"/>
</dbReference>
<dbReference type="GO" id="GO:0003677">
    <property type="term" value="F:DNA binding"/>
    <property type="evidence" value="ECO:0007669"/>
    <property type="project" value="UniProtKB-KW"/>
</dbReference>
<dbReference type="PROSITE" id="PS50863">
    <property type="entry name" value="B3"/>
    <property type="match status" value="1"/>
</dbReference>
<dbReference type="Pfam" id="PF02362">
    <property type="entry name" value="B3"/>
    <property type="match status" value="1"/>
</dbReference>
<dbReference type="InterPro" id="IPR003340">
    <property type="entry name" value="B3_DNA-bd"/>
</dbReference>
<dbReference type="CDD" id="cd10017">
    <property type="entry name" value="B3_DNA"/>
    <property type="match status" value="1"/>
</dbReference>
<evidence type="ECO:0000313" key="7">
    <source>
        <dbReference type="EMBL" id="CAH9148098.1"/>
    </source>
</evidence>
<evidence type="ECO:0000256" key="3">
    <source>
        <dbReference type="ARBA" id="ARBA00023125"/>
    </source>
</evidence>
<dbReference type="GO" id="GO:0005634">
    <property type="term" value="C:nucleus"/>
    <property type="evidence" value="ECO:0007669"/>
    <property type="project" value="UniProtKB-SubCell"/>
</dbReference>
<evidence type="ECO:0000259" key="6">
    <source>
        <dbReference type="PROSITE" id="PS50863"/>
    </source>
</evidence>
<evidence type="ECO:0000256" key="1">
    <source>
        <dbReference type="ARBA" id="ARBA00004123"/>
    </source>
</evidence>
<keyword evidence="5" id="KW-0539">Nucleus</keyword>
<proteinExistence type="predicted"/>
<feature type="non-terminal residue" evidence="7">
    <location>
        <position position="167"/>
    </location>
</feature>
<dbReference type="SUPFAM" id="SSF101936">
    <property type="entry name" value="DNA-binding pseudobarrel domain"/>
    <property type="match status" value="1"/>
</dbReference>
<sequence>MTSDSSNLFFKRLNPSDIGDPAALHLPKVAGQDFFTRLPGTFQELHKKSFMAKDLHGDQWSFTLSYIGNPKRYILLGGWNTFVQQKSLVAGDICFFVRGVDNELWVGFRRKTNPRKLPAPAISCSSMIRGLLSNAYIALCTNTAFTIYYYPWICPAKFLIQYEQYMK</sequence>
<dbReference type="EMBL" id="CAMAPF010001150">
    <property type="protein sequence ID" value="CAH9148098.1"/>
    <property type="molecule type" value="Genomic_DNA"/>
</dbReference>
<evidence type="ECO:0000256" key="5">
    <source>
        <dbReference type="ARBA" id="ARBA00023242"/>
    </source>
</evidence>
<reference evidence="7" key="1">
    <citation type="submission" date="2022-07" db="EMBL/GenBank/DDBJ databases">
        <authorList>
            <person name="Macas J."/>
            <person name="Novak P."/>
            <person name="Neumann P."/>
        </authorList>
    </citation>
    <scope>NUCLEOTIDE SEQUENCE</scope>
</reference>
<keyword evidence="8" id="KW-1185">Reference proteome</keyword>
<dbReference type="SMART" id="SM01019">
    <property type="entry name" value="B3"/>
    <property type="match status" value="1"/>
</dbReference>
<dbReference type="Proteomes" id="UP001152523">
    <property type="component" value="Unassembled WGS sequence"/>
</dbReference>
<protein>
    <recommendedName>
        <fullName evidence="6">TF-B3 domain-containing protein</fullName>
    </recommendedName>
</protein>